<comment type="caution">
    <text evidence="1">The sequence shown here is derived from an EMBL/GenBank/DDBJ whole genome shotgun (WGS) entry which is preliminary data.</text>
</comment>
<dbReference type="EMBL" id="SRZC01000006">
    <property type="protein sequence ID" value="TGX82972.1"/>
    <property type="molecule type" value="Genomic_DNA"/>
</dbReference>
<name>A0AC61QRD4_9BACT</name>
<protein>
    <submittedName>
        <fullName evidence="1">Uncharacterized protein</fullName>
    </submittedName>
</protein>
<evidence type="ECO:0000313" key="2">
    <source>
        <dbReference type="Proteomes" id="UP000308886"/>
    </source>
</evidence>
<reference evidence="1" key="1">
    <citation type="submission" date="2019-04" db="EMBL/GenBank/DDBJ databases">
        <title>Microbes associate with the intestines of laboratory mice.</title>
        <authorList>
            <person name="Navarre W."/>
            <person name="Wong E."/>
            <person name="Huang K."/>
            <person name="Tropini C."/>
            <person name="Ng K."/>
            <person name="Yu B."/>
        </authorList>
    </citation>
    <scope>NUCLEOTIDE SEQUENCE</scope>
    <source>
        <strain evidence="1">NM73_A23</strain>
    </source>
</reference>
<proteinExistence type="predicted"/>
<accession>A0AC61QRD4</accession>
<sequence>MAKIADLNSISALWRKIKQTFYTKRELEDLLGTTCVQEANPYFISIRNGDTQEIDFDIDGATSKKAGVMTADDKAKADRILFGPDFVIGGGKPSTFYGINPTWNQFVTDNVVPLASSGLVIIFGTFSGSVYGTYQCIVNGFDYYLTLMGAGVGEACGGVEPSIITINGNRSNSTGIITWDNP</sequence>
<evidence type="ECO:0000313" key="1">
    <source>
        <dbReference type="EMBL" id="TGX82972.1"/>
    </source>
</evidence>
<keyword evidence="2" id="KW-1185">Reference proteome</keyword>
<dbReference type="Proteomes" id="UP000308886">
    <property type="component" value="Unassembled WGS sequence"/>
</dbReference>
<gene>
    <name evidence="1" type="ORF">E5358_04745</name>
</gene>
<organism evidence="1 2">
    <name type="scientific">Palleniella muris</name>
    <dbReference type="NCBI Taxonomy" id="3038145"/>
    <lineage>
        <taxon>Bacteria</taxon>
        <taxon>Pseudomonadati</taxon>
        <taxon>Bacteroidota</taxon>
        <taxon>Bacteroidia</taxon>
        <taxon>Bacteroidales</taxon>
        <taxon>Prevotellaceae</taxon>
        <taxon>Palleniella</taxon>
    </lineage>
</organism>